<dbReference type="Gene3D" id="3.90.550.10">
    <property type="entry name" value="Spore Coat Polysaccharide Biosynthesis Protein SpsA, Chain A"/>
    <property type="match status" value="1"/>
</dbReference>
<dbReference type="Proteomes" id="UP001196068">
    <property type="component" value="Unassembled WGS sequence"/>
</dbReference>
<dbReference type="SUPFAM" id="SSF53448">
    <property type="entry name" value="Nucleotide-diphospho-sugar transferases"/>
    <property type="match status" value="1"/>
</dbReference>
<gene>
    <name evidence="7" type="ORF">GXW79_20955</name>
</gene>
<evidence type="ECO:0000313" key="7">
    <source>
        <dbReference type="EMBL" id="MBR0657557.1"/>
    </source>
</evidence>
<dbReference type="NCBIfam" id="TIGR04283">
    <property type="entry name" value="glyco_like_mftF"/>
    <property type="match status" value="1"/>
</dbReference>
<evidence type="ECO:0000313" key="8">
    <source>
        <dbReference type="Proteomes" id="UP001196068"/>
    </source>
</evidence>
<evidence type="ECO:0000256" key="3">
    <source>
        <dbReference type="ARBA" id="ARBA00022676"/>
    </source>
</evidence>
<keyword evidence="8" id="KW-1185">Reference proteome</keyword>
<sequence length="236" mass="25423">MEHEAVQAAAASPDLSCLSVVIPTLEAARVLGATLDILAGRVGEIVIADAGSADATQAIALAHGARIILAPRGRGGQIAAGIAAARGAWLLILHADTQLQPGWIQAVADAMRDPGRAAYFRFTLDDASRPARRLQWAVALRCRWFGLPYGDQGLLIACTLLDQVGGVRPMPLMEDVDLILRIGKRRLTALPVAAVTSAERFRRGGWLRTSARNVMCLGLWFAGASPERIRRIYAWW</sequence>
<dbReference type="RefSeq" id="WP_211876418.1">
    <property type="nucleotide sequence ID" value="NZ_JAAEDH010000042.1"/>
</dbReference>
<evidence type="ECO:0000256" key="2">
    <source>
        <dbReference type="ARBA" id="ARBA00022475"/>
    </source>
</evidence>
<proteinExistence type="predicted"/>
<dbReference type="PANTHER" id="PTHR43646">
    <property type="entry name" value="GLYCOSYLTRANSFERASE"/>
    <property type="match status" value="1"/>
</dbReference>
<keyword evidence="2" id="KW-1003">Cell membrane</keyword>
<protein>
    <submittedName>
        <fullName evidence="7">Glycosyltransferase</fullName>
    </submittedName>
</protein>
<comment type="caution">
    <text evidence="7">The sequence shown here is derived from an EMBL/GenBank/DDBJ whole genome shotgun (WGS) entry which is preliminary data.</text>
</comment>
<accession>A0AAF1JZ62</accession>
<evidence type="ECO:0000256" key="4">
    <source>
        <dbReference type="ARBA" id="ARBA00022679"/>
    </source>
</evidence>
<keyword evidence="4" id="KW-0808">Transferase</keyword>
<dbReference type="InterPro" id="IPR001173">
    <property type="entry name" value="Glyco_trans_2-like"/>
</dbReference>
<evidence type="ECO:0000256" key="1">
    <source>
        <dbReference type="ARBA" id="ARBA00004236"/>
    </source>
</evidence>
<dbReference type="AlphaFoldDB" id="A0AAF1JZ62"/>
<keyword evidence="5" id="KW-0472">Membrane</keyword>
<feature type="domain" description="Glycosyltransferase 2-like" evidence="6">
    <location>
        <begin position="19"/>
        <end position="150"/>
    </location>
</feature>
<dbReference type="InterPro" id="IPR026461">
    <property type="entry name" value="Trfase_2_rSAM/seldom_assoc"/>
</dbReference>
<dbReference type="Pfam" id="PF00535">
    <property type="entry name" value="Glycos_transf_2"/>
    <property type="match status" value="1"/>
</dbReference>
<dbReference type="GO" id="GO:0005886">
    <property type="term" value="C:plasma membrane"/>
    <property type="evidence" value="ECO:0007669"/>
    <property type="project" value="UniProtKB-SubCell"/>
</dbReference>
<evidence type="ECO:0000256" key="5">
    <source>
        <dbReference type="ARBA" id="ARBA00023136"/>
    </source>
</evidence>
<organism evidence="7 8">
    <name type="scientific">Plastoroseomonas arctica</name>
    <dbReference type="NCBI Taxonomy" id="1509237"/>
    <lineage>
        <taxon>Bacteria</taxon>
        <taxon>Pseudomonadati</taxon>
        <taxon>Pseudomonadota</taxon>
        <taxon>Alphaproteobacteria</taxon>
        <taxon>Acetobacterales</taxon>
        <taxon>Acetobacteraceae</taxon>
        <taxon>Plastoroseomonas</taxon>
    </lineage>
</organism>
<dbReference type="PANTHER" id="PTHR43646:SF2">
    <property type="entry name" value="GLYCOSYLTRANSFERASE 2-LIKE DOMAIN-CONTAINING PROTEIN"/>
    <property type="match status" value="1"/>
</dbReference>
<dbReference type="EMBL" id="JAAEDH010000042">
    <property type="protein sequence ID" value="MBR0657557.1"/>
    <property type="molecule type" value="Genomic_DNA"/>
</dbReference>
<dbReference type="GO" id="GO:0016757">
    <property type="term" value="F:glycosyltransferase activity"/>
    <property type="evidence" value="ECO:0007669"/>
    <property type="project" value="UniProtKB-KW"/>
</dbReference>
<reference evidence="7" key="1">
    <citation type="submission" date="2020-01" db="EMBL/GenBank/DDBJ databases">
        <authorList>
            <person name="Rat A."/>
        </authorList>
    </citation>
    <scope>NUCLEOTIDE SEQUENCE</scope>
    <source>
        <strain evidence="7">LMG 28251</strain>
    </source>
</reference>
<reference evidence="7" key="2">
    <citation type="journal article" date="2021" name="Syst. Appl. Microbiol.">
        <title>Roseomonas hellenica sp. nov., isolated from roots of wild-growing Alkanna tinctoria.</title>
        <authorList>
            <person name="Rat A."/>
            <person name="Naranjo H.D."/>
            <person name="Lebbe L."/>
            <person name="Cnockaert M."/>
            <person name="Krigas N."/>
            <person name="Grigoriadou K."/>
            <person name="Maloupa E."/>
            <person name="Willems A."/>
        </authorList>
    </citation>
    <scope>NUCLEOTIDE SEQUENCE</scope>
    <source>
        <strain evidence="7">LMG 28251</strain>
    </source>
</reference>
<evidence type="ECO:0000259" key="6">
    <source>
        <dbReference type="Pfam" id="PF00535"/>
    </source>
</evidence>
<comment type="subcellular location">
    <subcellularLocation>
        <location evidence="1">Cell membrane</location>
    </subcellularLocation>
</comment>
<keyword evidence="3" id="KW-0328">Glycosyltransferase</keyword>
<dbReference type="CDD" id="cd02522">
    <property type="entry name" value="GT_2_like_a"/>
    <property type="match status" value="1"/>
</dbReference>
<name>A0AAF1JZ62_9PROT</name>
<dbReference type="InterPro" id="IPR029044">
    <property type="entry name" value="Nucleotide-diphossugar_trans"/>
</dbReference>